<dbReference type="Proteomes" id="UP001320119">
    <property type="component" value="Chromosome"/>
</dbReference>
<feature type="region of interest" description="Disordered" evidence="1">
    <location>
        <begin position="192"/>
        <end position="212"/>
    </location>
</feature>
<feature type="region of interest" description="Disordered" evidence="1">
    <location>
        <begin position="26"/>
        <end position="114"/>
    </location>
</feature>
<reference evidence="2 3" key="1">
    <citation type="journal article" date="2022" name="IScience">
        <title>An ultrasensitive nanofiber-based assay for enzymatic hydrolysis and deep-sea microbial degradation of cellulose.</title>
        <authorList>
            <person name="Tsudome M."/>
            <person name="Tachioka M."/>
            <person name="Miyazaki M."/>
            <person name="Uchimura K."/>
            <person name="Tsuda M."/>
            <person name="Takaki Y."/>
            <person name="Deguchi S."/>
        </authorList>
    </citation>
    <scope>NUCLEOTIDE SEQUENCE [LARGE SCALE GENOMIC DNA]</scope>
    <source>
        <strain evidence="2 3">GE09</strain>
    </source>
</reference>
<accession>A0AAN2BL90</accession>
<feature type="compositionally biased region" description="Polar residues" evidence="1">
    <location>
        <begin position="44"/>
        <end position="53"/>
    </location>
</feature>
<feature type="compositionally biased region" description="Basic and acidic residues" evidence="1">
    <location>
        <begin position="80"/>
        <end position="92"/>
    </location>
</feature>
<feature type="region of interest" description="Disordered" evidence="1">
    <location>
        <begin position="230"/>
        <end position="269"/>
    </location>
</feature>
<dbReference type="Pfam" id="PF12118">
    <property type="entry name" value="SprA-related"/>
    <property type="match status" value="1"/>
</dbReference>
<name>A0AAN2BL90_9GAMM</name>
<organism evidence="2 3">
    <name type="scientific">Marinagarivorans cellulosilyticus</name>
    <dbReference type="NCBI Taxonomy" id="2721545"/>
    <lineage>
        <taxon>Bacteria</taxon>
        <taxon>Pseudomonadati</taxon>
        <taxon>Pseudomonadota</taxon>
        <taxon>Gammaproteobacteria</taxon>
        <taxon>Cellvibrionales</taxon>
        <taxon>Cellvibrionaceae</taxon>
        <taxon>Marinagarivorans</taxon>
    </lineage>
</organism>
<dbReference type="RefSeq" id="WP_236983408.1">
    <property type="nucleotide sequence ID" value="NZ_AP023086.1"/>
</dbReference>
<gene>
    <name evidence="2" type="ORF">MARGE09_P3008</name>
</gene>
<sequence>MPSITSMPSVAPSSIAAEFSVAAAPREGMTPTGSSFQPVAEPAKSNQLYSAQKQEVDAKSIHSNQAAQPLLYGESGKLLPGKERAATPEDTPRTAAGETNEEQAEQALKAKKEQQVEAKIQEEIRELAARDREVRAHEQAHAAVGGSYAGAHKYQFERGPDGVNYAVGGEVPIDVGPAATPEQTIAKAQTIRRAALAPAEPSPQDRQVAQESIQLEAAARQELQAEIRAKEESLTSAPEEEQVSAVAESTSEDQTAIENNEASAILPGLSSRGANSYRLMSASVAEASPSTLFRATA</sequence>
<feature type="compositionally biased region" description="Polar residues" evidence="1">
    <location>
        <begin position="247"/>
        <end position="262"/>
    </location>
</feature>
<keyword evidence="3" id="KW-1185">Reference proteome</keyword>
<evidence type="ECO:0008006" key="4">
    <source>
        <dbReference type="Google" id="ProtNLM"/>
    </source>
</evidence>
<evidence type="ECO:0000313" key="2">
    <source>
        <dbReference type="EMBL" id="BCD98807.1"/>
    </source>
</evidence>
<evidence type="ECO:0000313" key="3">
    <source>
        <dbReference type="Proteomes" id="UP001320119"/>
    </source>
</evidence>
<dbReference type="KEGG" id="marq:MARGE09_P3008"/>
<evidence type="ECO:0000256" key="1">
    <source>
        <dbReference type="SAM" id="MobiDB-lite"/>
    </source>
</evidence>
<proteinExistence type="predicted"/>
<dbReference type="EMBL" id="AP023086">
    <property type="protein sequence ID" value="BCD98807.1"/>
    <property type="molecule type" value="Genomic_DNA"/>
</dbReference>
<dbReference type="InterPro" id="IPR021973">
    <property type="entry name" value="SprA-related"/>
</dbReference>
<dbReference type="AlphaFoldDB" id="A0AAN2BL90"/>
<protein>
    <recommendedName>
        <fullName evidence="4">Catalase</fullName>
    </recommendedName>
</protein>